<keyword evidence="2" id="KW-0812">Transmembrane</keyword>
<keyword evidence="2" id="KW-1133">Transmembrane helix</keyword>
<organism evidence="4">
    <name type="scientific">freshwater metagenome</name>
    <dbReference type="NCBI Taxonomy" id="449393"/>
    <lineage>
        <taxon>unclassified sequences</taxon>
        <taxon>metagenomes</taxon>
        <taxon>ecological metagenomes</taxon>
    </lineage>
</organism>
<evidence type="ECO:0000313" key="3">
    <source>
        <dbReference type="EMBL" id="CAB4345956.1"/>
    </source>
</evidence>
<reference evidence="4" key="1">
    <citation type="submission" date="2020-05" db="EMBL/GenBank/DDBJ databases">
        <authorList>
            <person name="Chiriac C."/>
            <person name="Salcher M."/>
            <person name="Ghai R."/>
            <person name="Kavagutti S V."/>
        </authorList>
    </citation>
    <scope>NUCLEOTIDE SEQUENCE</scope>
</reference>
<dbReference type="EMBL" id="CAEZVC010000068">
    <property type="protein sequence ID" value="CAB4625276.1"/>
    <property type="molecule type" value="Genomic_DNA"/>
</dbReference>
<feature type="compositionally biased region" description="Pro residues" evidence="1">
    <location>
        <begin position="1"/>
        <end position="18"/>
    </location>
</feature>
<feature type="transmembrane region" description="Helical" evidence="2">
    <location>
        <begin position="322"/>
        <end position="343"/>
    </location>
</feature>
<proteinExistence type="predicted"/>
<gene>
    <name evidence="4" type="ORF">UFOPK1906_01128</name>
    <name evidence="3" type="ORF">UFOPK3331_01671</name>
</gene>
<name>A0A6J6IL60_9ZZZZ</name>
<evidence type="ECO:0000313" key="4">
    <source>
        <dbReference type="EMBL" id="CAB4625276.1"/>
    </source>
</evidence>
<dbReference type="AlphaFoldDB" id="A0A6J6IL60"/>
<evidence type="ECO:0000256" key="2">
    <source>
        <dbReference type="SAM" id="Phobius"/>
    </source>
</evidence>
<keyword evidence="2" id="KW-0472">Membrane</keyword>
<dbReference type="EMBL" id="CAESAL010000085">
    <property type="protein sequence ID" value="CAB4345956.1"/>
    <property type="molecule type" value="Genomic_DNA"/>
</dbReference>
<feature type="transmembrane region" description="Helical" evidence="2">
    <location>
        <begin position="242"/>
        <end position="261"/>
    </location>
</feature>
<feature type="compositionally biased region" description="Low complexity" evidence="1">
    <location>
        <begin position="19"/>
        <end position="36"/>
    </location>
</feature>
<protein>
    <submittedName>
        <fullName evidence="4">Unannotated protein</fullName>
    </submittedName>
</protein>
<feature type="transmembrane region" description="Helical" evidence="2">
    <location>
        <begin position="51"/>
        <end position="72"/>
    </location>
</feature>
<feature type="transmembrane region" description="Helical" evidence="2">
    <location>
        <begin position="267"/>
        <end position="286"/>
    </location>
</feature>
<feature type="region of interest" description="Disordered" evidence="1">
    <location>
        <begin position="1"/>
        <end position="44"/>
    </location>
</feature>
<evidence type="ECO:0000256" key="1">
    <source>
        <dbReference type="SAM" id="MobiDB-lite"/>
    </source>
</evidence>
<accession>A0A6J6IL60</accession>
<sequence length="360" mass="37143">MTWPDSPPTEPPARPPTAPNAAPTSTPQPTSRTTVSGGASPVSRSNRKRTVIGTVFLFLAGLSATFGVASFWTEHAILDQDTWVATSKAIVNNPAVQQDVATALATQIVDLVGVDDLVAGVLPGPLSGFSGTVTDKVTGLVASAAVQVVKTDAFISVWESAVRATHDEFVHAVNGNDRFVSINSQGLSLDLGASLAEIRKQLDSNGIHVLDKVNFQGISLQFPLVDAPGLERLQTWVHALRIGAIAFPAFAVIAAIAGLLIARRRVFAVIACAVGALLGAGIVALIASSGRDQAIDQIAGGVLGVASARVIVDQVLSGLDEALLITCTVAVVVLVVGLMAAILTSRDNRANRSDVSSPSA</sequence>